<name>A0A6H2A4N4_9ZZZZ</name>
<sequence>MSCEDCDKETDALQKAYFFRIENANIALYGCPKHVGIAMDKLRRKE</sequence>
<evidence type="ECO:0000313" key="1">
    <source>
        <dbReference type="EMBL" id="QJA54547.1"/>
    </source>
</evidence>
<gene>
    <name evidence="1" type="ORF">TM448A05251_0007</name>
</gene>
<proteinExistence type="predicted"/>
<organism evidence="1">
    <name type="scientific">viral metagenome</name>
    <dbReference type="NCBI Taxonomy" id="1070528"/>
    <lineage>
        <taxon>unclassified sequences</taxon>
        <taxon>metagenomes</taxon>
        <taxon>organismal metagenomes</taxon>
    </lineage>
</organism>
<accession>A0A6H2A4N4</accession>
<protein>
    <submittedName>
        <fullName evidence="1">Uncharacterized protein</fullName>
    </submittedName>
</protein>
<dbReference type="EMBL" id="MT144516">
    <property type="protein sequence ID" value="QJA54547.1"/>
    <property type="molecule type" value="Genomic_DNA"/>
</dbReference>
<reference evidence="1" key="1">
    <citation type="submission" date="2020-03" db="EMBL/GenBank/DDBJ databases">
        <title>The deep terrestrial virosphere.</title>
        <authorList>
            <person name="Holmfeldt K."/>
            <person name="Nilsson E."/>
            <person name="Simone D."/>
            <person name="Lopez-Fernandez M."/>
            <person name="Wu X."/>
            <person name="de Brujin I."/>
            <person name="Lundin D."/>
            <person name="Andersson A."/>
            <person name="Bertilsson S."/>
            <person name="Dopson M."/>
        </authorList>
    </citation>
    <scope>NUCLEOTIDE SEQUENCE</scope>
    <source>
        <strain evidence="1">TM448A05251</strain>
    </source>
</reference>
<dbReference type="AlphaFoldDB" id="A0A6H2A4N4"/>